<dbReference type="GO" id="GO:0016747">
    <property type="term" value="F:acyltransferase activity, transferring groups other than amino-acyl groups"/>
    <property type="evidence" value="ECO:0007669"/>
    <property type="project" value="InterPro"/>
</dbReference>
<dbReference type="PROSITE" id="PS51186">
    <property type="entry name" value="GNAT"/>
    <property type="match status" value="1"/>
</dbReference>
<accession>A0A6A6D7U1</accession>
<evidence type="ECO:0000259" key="1">
    <source>
        <dbReference type="PROSITE" id="PS51186"/>
    </source>
</evidence>
<keyword evidence="2" id="KW-0808">Transferase</keyword>
<dbReference type="PANTHER" id="PTHR43415">
    <property type="entry name" value="SPERMIDINE N(1)-ACETYLTRANSFERASE"/>
    <property type="match status" value="1"/>
</dbReference>
<dbReference type="AlphaFoldDB" id="A0A6A6D7U1"/>
<dbReference type="SUPFAM" id="SSF55729">
    <property type="entry name" value="Acyl-CoA N-acyltransferases (Nat)"/>
    <property type="match status" value="1"/>
</dbReference>
<dbReference type="EMBL" id="ML994745">
    <property type="protein sequence ID" value="KAF2175115.1"/>
    <property type="molecule type" value="Genomic_DNA"/>
</dbReference>
<evidence type="ECO:0000313" key="2">
    <source>
        <dbReference type="EMBL" id="KAF2175115.1"/>
    </source>
</evidence>
<dbReference type="Gene3D" id="3.40.630.30">
    <property type="match status" value="1"/>
</dbReference>
<protein>
    <submittedName>
        <fullName evidence="2">Acyl-CoA N-acyltransferase</fullName>
    </submittedName>
</protein>
<sequence>MSDPFRSKRLCYRAVATPEDDWLFQAINDDRIGYQNSNVGNNKLPTKADAAEFQKIVAEGSLLGAVICIQPTSSEDTPGDDSMVAHKPVGIGQIHLKALPIHMQHHRHTEIAIDILPKHQGKGYGTEAIKWVLNWAFKRLGLHRVSVRAFGWNERAISLYEKLGFVHEGRYRESLWHEGRWWDGIDMGLLEHEWRAMQEQEESKGAR</sequence>
<name>A0A6A6D7U1_9PEZI</name>
<feature type="domain" description="N-acetyltransferase" evidence="1">
    <location>
        <begin position="40"/>
        <end position="188"/>
    </location>
</feature>
<dbReference type="PANTHER" id="PTHR43415:SF3">
    <property type="entry name" value="GNAT-FAMILY ACETYLTRANSFERASE"/>
    <property type="match status" value="1"/>
</dbReference>
<evidence type="ECO:0000313" key="3">
    <source>
        <dbReference type="Proteomes" id="UP000800200"/>
    </source>
</evidence>
<dbReference type="Proteomes" id="UP000800200">
    <property type="component" value="Unassembled WGS sequence"/>
</dbReference>
<reference evidence="2" key="1">
    <citation type="journal article" date="2020" name="Stud. Mycol.">
        <title>101 Dothideomycetes genomes: a test case for predicting lifestyles and emergence of pathogens.</title>
        <authorList>
            <person name="Haridas S."/>
            <person name="Albert R."/>
            <person name="Binder M."/>
            <person name="Bloem J."/>
            <person name="Labutti K."/>
            <person name="Salamov A."/>
            <person name="Andreopoulos B."/>
            <person name="Baker S."/>
            <person name="Barry K."/>
            <person name="Bills G."/>
            <person name="Bluhm B."/>
            <person name="Cannon C."/>
            <person name="Castanera R."/>
            <person name="Culley D."/>
            <person name="Daum C."/>
            <person name="Ezra D."/>
            <person name="Gonzalez J."/>
            <person name="Henrissat B."/>
            <person name="Kuo A."/>
            <person name="Liang C."/>
            <person name="Lipzen A."/>
            <person name="Lutzoni F."/>
            <person name="Magnuson J."/>
            <person name="Mondo S."/>
            <person name="Nolan M."/>
            <person name="Ohm R."/>
            <person name="Pangilinan J."/>
            <person name="Park H.-J."/>
            <person name="Ramirez L."/>
            <person name="Alfaro M."/>
            <person name="Sun H."/>
            <person name="Tritt A."/>
            <person name="Yoshinaga Y."/>
            <person name="Zwiers L.-H."/>
            <person name="Turgeon B."/>
            <person name="Goodwin S."/>
            <person name="Spatafora J."/>
            <person name="Crous P."/>
            <person name="Grigoriev I."/>
        </authorList>
    </citation>
    <scope>NUCLEOTIDE SEQUENCE</scope>
    <source>
        <strain evidence="2">CBS 207.26</strain>
    </source>
</reference>
<gene>
    <name evidence="2" type="ORF">K469DRAFT_702987</name>
</gene>
<keyword evidence="3" id="KW-1185">Reference proteome</keyword>
<dbReference type="InterPro" id="IPR000182">
    <property type="entry name" value="GNAT_dom"/>
</dbReference>
<keyword evidence="2" id="KW-0012">Acyltransferase</keyword>
<dbReference type="OrthoDB" id="64477at2759"/>
<proteinExistence type="predicted"/>
<dbReference type="Pfam" id="PF13302">
    <property type="entry name" value="Acetyltransf_3"/>
    <property type="match status" value="1"/>
</dbReference>
<dbReference type="CDD" id="cd04301">
    <property type="entry name" value="NAT_SF"/>
    <property type="match status" value="1"/>
</dbReference>
<dbReference type="InterPro" id="IPR016181">
    <property type="entry name" value="Acyl_CoA_acyltransferase"/>
</dbReference>
<organism evidence="2 3">
    <name type="scientific">Zopfia rhizophila CBS 207.26</name>
    <dbReference type="NCBI Taxonomy" id="1314779"/>
    <lineage>
        <taxon>Eukaryota</taxon>
        <taxon>Fungi</taxon>
        <taxon>Dikarya</taxon>
        <taxon>Ascomycota</taxon>
        <taxon>Pezizomycotina</taxon>
        <taxon>Dothideomycetes</taxon>
        <taxon>Dothideomycetes incertae sedis</taxon>
        <taxon>Zopfiaceae</taxon>
        <taxon>Zopfia</taxon>
    </lineage>
</organism>